<protein>
    <submittedName>
        <fullName evidence="1">Uncharacterized protein</fullName>
    </submittedName>
</protein>
<evidence type="ECO:0000313" key="1">
    <source>
        <dbReference type="EMBL" id="EEF21871.1"/>
    </source>
</evidence>
<accession>B9TQJ3</accession>
<gene>
    <name evidence="1" type="ORF">RCOM_2045830</name>
</gene>
<dbReference type="AlphaFoldDB" id="B9TQJ3"/>
<evidence type="ECO:0000313" key="2">
    <source>
        <dbReference type="Proteomes" id="UP000008311"/>
    </source>
</evidence>
<dbReference type="InParanoid" id="B9TQJ3"/>
<name>B9TQJ3_RICCO</name>
<proteinExistence type="predicted"/>
<keyword evidence="2" id="KW-1185">Reference proteome</keyword>
<dbReference type="EMBL" id="EQ998905">
    <property type="protein sequence ID" value="EEF21871.1"/>
    <property type="molecule type" value="Genomic_DNA"/>
</dbReference>
<dbReference type="Proteomes" id="UP000008311">
    <property type="component" value="Unassembled WGS sequence"/>
</dbReference>
<sequence length="125" mass="13313">MLAAAARAGVGDPRGGGLRIGEEALVAQAVLVRERGERFAQVHQRPQQQPFGLFPVAVEGRVLVGETSEPCADRIQIVRGGDLRHTASGAVGARAAVERGRNHEPFERGGVRQDEVVCGWCGHGR</sequence>
<reference evidence="2" key="1">
    <citation type="journal article" date="2010" name="Nat. Biotechnol.">
        <title>Draft genome sequence of the oilseed species Ricinus communis.</title>
        <authorList>
            <person name="Chan A.P."/>
            <person name="Crabtree J."/>
            <person name="Zhao Q."/>
            <person name="Lorenzi H."/>
            <person name="Orvis J."/>
            <person name="Puiu D."/>
            <person name="Melake-Berhan A."/>
            <person name="Jones K.M."/>
            <person name="Redman J."/>
            <person name="Chen G."/>
            <person name="Cahoon E.B."/>
            <person name="Gedil M."/>
            <person name="Stanke M."/>
            <person name="Haas B.J."/>
            <person name="Wortman J.R."/>
            <person name="Fraser-Liggett C.M."/>
            <person name="Ravel J."/>
            <person name="Rabinowicz P.D."/>
        </authorList>
    </citation>
    <scope>NUCLEOTIDE SEQUENCE [LARGE SCALE GENOMIC DNA]</scope>
    <source>
        <strain evidence="2">cv. Hale</strain>
    </source>
</reference>
<organism evidence="1 2">
    <name type="scientific">Ricinus communis</name>
    <name type="common">Castor bean</name>
    <dbReference type="NCBI Taxonomy" id="3988"/>
    <lineage>
        <taxon>Eukaryota</taxon>
        <taxon>Viridiplantae</taxon>
        <taxon>Streptophyta</taxon>
        <taxon>Embryophyta</taxon>
        <taxon>Tracheophyta</taxon>
        <taxon>Spermatophyta</taxon>
        <taxon>Magnoliopsida</taxon>
        <taxon>eudicotyledons</taxon>
        <taxon>Gunneridae</taxon>
        <taxon>Pentapetalae</taxon>
        <taxon>rosids</taxon>
        <taxon>fabids</taxon>
        <taxon>Malpighiales</taxon>
        <taxon>Euphorbiaceae</taxon>
        <taxon>Acalyphoideae</taxon>
        <taxon>Acalypheae</taxon>
        <taxon>Ricinus</taxon>
    </lineage>
</organism>